<reference evidence="1" key="1">
    <citation type="submission" date="2023-07" db="EMBL/GenBank/DDBJ databases">
        <title>The genome sequence of Rhodocytophaga aerolata KACC 12507.</title>
        <authorList>
            <person name="Zhang X."/>
        </authorList>
    </citation>
    <scope>NUCLEOTIDE SEQUENCE</scope>
    <source>
        <strain evidence="1">KACC 12507</strain>
    </source>
</reference>
<keyword evidence="2" id="KW-1185">Reference proteome</keyword>
<dbReference type="RefSeq" id="WP_302041486.1">
    <property type="nucleotide sequence ID" value="NZ_JAUKPO010000034.1"/>
</dbReference>
<dbReference type="Proteomes" id="UP001168528">
    <property type="component" value="Unassembled WGS sequence"/>
</dbReference>
<evidence type="ECO:0008006" key="3">
    <source>
        <dbReference type="Google" id="ProtNLM"/>
    </source>
</evidence>
<sequence>MSILIFQALTEYAIRGLTYNQIATTANAIKYKAKESNQPLWDILPLQ</sequence>
<protein>
    <recommendedName>
        <fullName evidence="3">Transposase</fullName>
    </recommendedName>
</protein>
<evidence type="ECO:0000313" key="2">
    <source>
        <dbReference type="Proteomes" id="UP001168528"/>
    </source>
</evidence>
<dbReference type="EMBL" id="JAUKPO010000034">
    <property type="protein sequence ID" value="MDO1450685.1"/>
    <property type="molecule type" value="Genomic_DNA"/>
</dbReference>
<organism evidence="1 2">
    <name type="scientific">Rhodocytophaga aerolata</name>
    <dbReference type="NCBI Taxonomy" id="455078"/>
    <lineage>
        <taxon>Bacteria</taxon>
        <taxon>Pseudomonadati</taxon>
        <taxon>Bacteroidota</taxon>
        <taxon>Cytophagia</taxon>
        <taxon>Cytophagales</taxon>
        <taxon>Rhodocytophagaceae</taxon>
        <taxon>Rhodocytophaga</taxon>
    </lineage>
</organism>
<evidence type="ECO:0000313" key="1">
    <source>
        <dbReference type="EMBL" id="MDO1450685.1"/>
    </source>
</evidence>
<proteinExistence type="predicted"/>
<accession>A0ABT8RIQ6</accession>
<gene>
    <name evidence="1" type="ORF">Q0590_30710</name>
</gene>
<name>A0ABT8RIQ6_9BACT</name>
<comment type="caution">
    <text evidence="1">The sequence shown here is derived from an EMBL/GenBank/DDBJ whole genome shotgun (WGS) entry which is preliminary data.</text>
</comment>